<dbReference type="FunFam" id="3.80.10.10:FF:000387">
    <property type="entry name" value="Probable LRR receptor-like serine/threonine-protein kinase At1g06840"/>
    <property type="match status" value="1"/>
</dbReference>
<feature type="domain" description="Protein kinase" evidence="23">
    <location>
        <begin position="733"/>
        <end position="1007"/>
    </location>
</feature>
<evidence type="ECO:0000256" key="10">
    <source>
        <dbReference type="ARBA" id="ARBA00022741"/>
    </source>
</evidence>
<evidence type="ECO:0000256" key="9">
    <source>
        <dbReference type="ARBA" id="ARBA00022737"/>
    </source>
</evidence>
<dbReference type="GO" id="GO:0004674">
    <property type="term" value="F:protein serine/threonine kinase activity"/>
    <property type="evidence" value="ECO:0007669"/>
    <property type="project" value="UniProtKB-KW"/>
</dbReference>
<dbReference type="PANTHER" id="PTHR45974">
    <property type="entry name" value="RECEPTOR-LIKE PROTEIN 55"/>
    <property type="match status" value="1"/>
</dbReference>
<evidence type="ECO:0000256" key="16">
    <source>
        <dbReference type="ARBA" id="ARBA00023180"/>
    </source>
</evidence>
<dbReference type="Pfam" id="PF08263">
    <property type="entry name" value="LRRNT_2"/>
    <property type="match status" value="1"/>
</dbReference>
<dbReference type="InterPro" id="IPR001611">
    <property type="entry name" value="Leu-rich_rpt"/>
</dbReference>
<evidence type="ECO:0000256" key="22">
    <source>
        <dbReference type="SAM" id="SignalP"/>
    </source>
</evidence>
<dbReference type="EC" id="2.7.11.1" evidence="3"/>
<dbReference type="PANTHER" id="PTHR45974:SF134">
    <property type="entry name" value="OS01G0960400 PROTEIN"/>
    <property type="match status" value="1"/>
</dbReference>
<keyword evidence="11" id="KW-0418">Kinase</keyword>
<evidence type="ECO:0000256" key="20">
    <source>
        <dbReference type="SAM" id="MobiDB-lite"/>
    </source>
</evidence>
<feature type="compositionally biased region" description="Polar residues" evidence="20">
    <location>
        <begin position="1017"/>
        <end position="1029"/>
    </location>
</feature>
<dbReference type="InterPro" id="IPR000719">
    <property type="entry name" value="Prot_kinase_dom"/>
</dbReference>
<feature type="transmembrane region" description="Helical" evidence="21">
    <location>
        <begin position="668"/>
        <end position="692"/>
    </location>
</feature>
<dbReference type="GO" id="GO:0005524">
    <property type="term" value="F:ATP binding"/>
    <property type="evidence" value="ECO:0007669"/>
    <property type="project" value="UniProtKB-UniRule"/>
</dbReference>
<dbReference type="EMBL" id="BSYO01000007">
    <property type="protein sequence ID" value="GMH07441.1"/>
    <property type="molecule type" value="Genomic_DNA"/>
</dbReference>
<keyword evidence="6" id="KW-0808">Transferase</keyword>
<dbReference type="Gene3D" id="1.10.510.10">
    <property type="entry name" value="Transferase(Phosphotransferase) domain 1"/>
    <property type="match status" value="1"/>
</dbReference>
<keyword evidence="4" id="KW-0723">Serine/threonine-protein kinase</keyword>
<keyword evidence="13 21" id="KW-1133">Transmembrane helix</keyword>
<evidence type="ECO:0000256" key="2">
    <source>
        <dbReference type="ARBA" id="ARBA00008684"/>
    </source>
</evidence>
<dbReference type="InterPro" id="IPR003591">
    <property type="entry name" value="Leu-rich_rpt_typical-subtyp"/>
</dbReference>
<feature type="chain" id="PRO_5041981767" description="non-specific serine/threonine protein kinase" evidence="22">
    <location>
        <begin position="24"/>
        <end position="1063"/>
    </location>
</feature>
<dbReference type="PROSITE" id="PS00107">
    <property type="entry name" value="PROTEIN_KINASE_ATP"/>
    <property type="match status" value="1"/>
</dbReference>
<evidence type="ECO:0000256" key="19">
    <source>
        <dbReference type="PROSITE-ProRule" id="PRU10141"/>
    </source>
</evidence>
<dbReference type="InterPro" id="IPR008271">
    <property type="entry name" value="Ser/Thr_kinase_AS"/>
</dbReference>
<dbReference type="Pfam" id="PF07714">
    <property type="entry name" value="PK_Tyr_Ser-Thr"/>
    <property type="match status" value="1"/>
</dbReference>
<comment type="catalytic activity">
    <reaction evidence="17">
        <text>L-threonyl-[protein] + ATP = O-phospho-L-threonyl-[protein] + ADP + H(+)</text>
        <dbReference type="Rhea" id="RHEA:46608"/>
        <dbReference type="Rhea" id="RHEA-COMP:11060"/>
        <dbReference type="Rhea" id="RHEA-COMP:11605"/>
        <dbReference type="ChEBI" id="CHEBI:15378"/>
        <dbReference type="ChEBI" id="CHEBI:30013"/>
        <dbReference type="ChEBI" id="CHEBI:30616"/>
        <dbReference type="ChEBI" id="CHEBI:61977"/>
        <dbReference type="ChEBI" id="CHEBI:456216"/>
        <dbReference type="EC" id="2.7.11.1"/>
    </reaction>
</comment>
<feature type="signal peptide" evidence="22">
    <location>
        <begin position="1"/>
        <end position="23"/>
    </location>
</feature>
<dbReference type="CDD" id="cd14066">
    <property type="entry name" value="STKc_IRAK"/>
    <property type="match status" value="1"/>
</dbReference>
<proteinExistence type="inferred from homology"/>
<keyword evidence="7 21" id="KW-0812">Transmembrane</keyword>
<dbReference type="Pfam" id="PF13855">
    <property type="entry name" value="LRR_8"/>
    <property type="match status" value="2"/>
</dbReference>
<keyword evidence="10 19" id="KW-0547">Nucleotide-binding</keyword>
<dbReference type="PROSITE" id="PS00108">
    <property type="entry name" value="PROTEIN_KINASE_ST"/>
    <property type="match status" value="1"/>
</dbReference>
<keyword evidence="16" id="KW-0325">Glycoprotein</keyword>
<dbReference type="SMART" id="SM00369">
    <property type="entry name" value="LRR_TYP"/>
    <property type="match status" value="3"/>
</dbReference>
<feature type="compositionally biased region" description="Low complexity" evidence="20">
    <location>
        <begin position="1030"/>
        <end position="1042"/>
    </location>
</feature>
<keyword evidence="25" id="KW-1185">Reference proteome</keyword>
<evidence type="ECO:0000256" key="12">
    <source>
        <dbReference type="ARBA" id="ARBA00022840"/>
    </source>
</evidence>
<dbReference type="InterPro" id="IPR032675">
    <property type="entry name" value="LRR_dom_sf"/>
</dbReference>
<sequence length="1063" mass="117918">MDDRLTAFVFLCTFIIFVQVGRASLKKTTPAPAPQKSMPYILKWQTTQQSWRLGQFHQPPANSSSDQYGVQHLIHCHAHVRPPTPPTSTDSVNLRFAGKHHRKPKMWRRSTGWGDASVVLVMVLWLCWPSTLIGEDAGITNPDEVAALRTIKRSLKDPMKNLNNWNQGDPCTSNWTGIVCYNTTMDDGYLHVQELNLLNMNLLGSLSSDLGRLSYLKILDFMWNNISGSIPEEIGNITSLKLLLLNGNQLTGPLPDSLGFLPYLDRIQIDQNKITGLIPKSFANLNKTKHFHMNNNSISGQIPPELSRLPSLVHFLLDNNNLSGYLPHEFSELPQLLILQLDNNNFGGSTIPSSYGNMSKLLKLSLRNCSLQGSIPDLSRIPNLAYLDLSLNQLNGSIPPYKLSDDMTNIMLSNNSLTGTIPAHFSELPHLQRLSLANNSLNGSVPSSIWHSRNLSGAETLILDFQNNKLSSISGSLAVPANVTLLLQGNPLCSSTSNHQFCGSQSQDNNDNQDMLNSTTGCPVQACPPPFEYAPASLKPCFCAVPLLIGYRLKSPGFSDFRPYKDEFEEYLTFGLDMYLNQLEIDSFIWEEGPRLKMYLKLFPVYDAINISHLFNFSEVQRVWMMFRGWNIPDNNTFGPYELLNFTLLGPYNSEFTIISASGLSKGALAGIILGAVAGAVTLSTVVSFLIYRKHLRKHHMGSKRRRLSRIPIKIDGVRGFTYAEMALATNNFSNSAQVGQGGYGKVYKGILADGTLVAVKRAQEGSLQGEKEFYTEIELLSRLHHRNLVVLIGYCVEEGEQMLVYEFMPNGTLRDHLSAKSKQQLSFATRLKMALGSAKGILYLHTEADPPIFHRDIKASNILLDRKFTAKVADFGLSRLAPIPDTEGSVPPHVSTVVKGTPGYLDPEYFLTHKLTDKSDVYSLGVVFLELVTGMQPISHGKNIVREVDMAYQSGMIFSVVDGRMGSYPSECVERFMALALKCCQEETNARPTMAEVVRELENIWHMMPDSDTRISESSPGSAQTKVISSTSSTTSMKNPFLSSDVSGSDLVSGVVPTITPR</sequence>
<accession>A0AAD3XK84</accession>
<dbReference type="FunFam" id="3.30.200.20:FF:000328">
    <property type="entry name" value="Leucine-rich repeat protein kinase family protein"/>
    <property type="match status" value="1"/>
</dbReference>
<reference evidence="24" key="1">
    <citation type="submission" date="2023-05" db="EMBL/GenBank/DDBJ databases">
        <title>Nepenthes gracilis genome sequencing.</title>
        <authorList>
            <person name="Fukushima K."/>
        </authorList>
    </citation>
    <scope>NUCLEOTIDE SEQUENCE</scope>
    <source>
        <strain evidence="24">SING2019-196</strain>
    </source>
</reference>
<comment type="similarity">
    <text evidence="2">Belongs to the protein kinase superfamily. Ser/Thr protein kinase family.</text>
</comment>
<dbReference type="InterPro" id="IPR013210">
    <property type="entry name" value="LRR_N_plant-typ"/>
</dbReference>
<comment type="caution">
    <text evidence="24">The sequence shown here is derived from an EMBL/GenBank/DDBJ whole genome shotgun (WGS) entry which is preliminary data.</text>
</comment>
<dbReference type="Proteomes" id="UP001279734">
    <property type="component" value="Unassembled WGS sequence"/>
</dbReference>
<dbReference type="InterPro" id="IPR001245">
    <property type="entry name" value="Ser-Thr/Tyr_kinase_cat_dom"/>
</dbReference>
<evidence type="ECO:0000256" key="14">
    <source>
        <dbReference type="ARBA" id="ARBA00023136"/>
    </source>
</evidence>
<dbReference type="AlphaFoldDB" id="A0AAD3XK84"/>
<dbReference type="PROSITE" id="PS50011">
    <property type="entry name" value="PROTEIN_KINASE_DOM"/>
    <property type="match status" value="1"/>
</dbReference>
<dbReference type="FunFam" id="1.10.510.10:FF:000453">
    <property type="entry name" value="LRR receptor-like serine/threonine-protein kinase HSL2"/>
    <property type="match status" value="1"/>
</dbReference>
<evidence type="ECO:0000256" key="13">
    <source>
        <dbReference type="ARBA" id="ARBA00022989"/>
    </source>
</evidence>
<dbReference type="SUPFAM" id="SSF52058">
    <property type="entry name" value="L domain-like"/>
    <property type="match status" value="1"/>
</dbReference>
<evidence type="ECO:0000256" key="18">
    <source>
        <dbReference type="ARBA" id="ARBA00048679"/>
    </source>
</evidence>
<evidence type="ECO:0000256" key="17">
    <source>
        <dbReference type="ARBA" id="ARBA00047899"/>
    </source>
</evidence>
<protein>
    <recommendedName>
        <fullName evidence="3">non-specific serine/threonine protein kinase</fullName>
        <ecNumber evidence="3">2.7.11.1</ecNumber>
    </recommendedName>
</protein>
<dbReference type="InterPro" id="IPR011009">
    <property type="entry name" value="Kinase-like_dom_sf"/>
</dbReference>
<evidence type="ECO:0000256" key="11">
    <source>
        <dbReference type="ARBA" id="ARBA00022777"/>
    </source>
</evidence>
<dbReference type="Gene3D" id="3.30.200.20">
    <property type="entry name" value="Phosphorylase Kinase, domain 1"/>
    <property type="match status" value="1"/>
</dbReference>
<feature type="binding site" evidence="19">
    <location>
        <position position="761"/>
    </location>
    <ligand>
        <name>ATP</name>
        <dbReference type="ChEBI" id="CHEBI:30616"/>
    </ligand>
</feature>
<evidence type="ECO:0000256" key="1">
    <source>
        <dbReference type="ARBA" id="ARBA00004479"/>
    </source>
</evidence>
<keyword evidence="15" id="KW-0675">Receptor</keyword>
<evidence type="ECO:0000256" key="6">
    <source>
        <dbReference type="ARBA" id="ARBA00022679"/>
    </source>
</evidence>
<keyword evidence="5" id="KW-0433">Leucine-rich repeat</keyword>
<keyword evidence="14 21" id="KW-0472">Membrane</keyword>
<evidence type="ECO:0000256" key="8">
    <source>
        <dbReference type="ARBA" id="ARBA00022729"/>
    </source>
</evidence>
<feature type="region of interest" description="Disordered" evidence="20">
    <location>
        <begin position="1013"/>
        <end position="1042"/>
    </location>
</feature>
<dbReference type="InterPro" id="IPR017441">
    <property type="entry name" value="Protein_kinase_ATP_BS"/>
</dbReference>
<evidence type="ECO:0000256" key="5">
    <source>
        <dbReference type="ARBA" id="ARBA00022614"/>
    </source>
</evidence>
<dbReference type="SUPFAM" id="SSF56112">
    <property type="entry name" value="Protein kinase-like (PK-like)"/>
    <property type="match status" value="1"/>
</dbReference>
<comment type="catalytic activity">
    <reaction evidence="18">
        <text>L-seryl-[protein] + ATP = O-phospho-L-seryl-[protein] + ADP + H(+)</text>
        <dbReference type="Rhea" id="RHEA:17989"/>
        <dbReference type="Rhea" id="RHEA-COMP:9863"/>
        <dbReference type="Rhea" id="RHEA-COMP:11604"/>
        <dbReference type="ChEBI" id="CHEBI:15378"/>
        <dbReference type="ChEBI" id="CHEBI:29999"/>
        <dbReference type="ChEBI" id="CHEBI:30616"/>
        <dbReference type="ChEBI" id="CHEBI:83421"/>
        <dbReference type="ChEBI" id="CHEBI:456216"/>
        <dbReference type="EC" id="2.7.11.1"/>
    </reaction>
</comment>
<name>A0AAD3XK84_NEPGR</name>
<comment type="subcellular location">
    <subcellularLocation>
        <location evidence="1">Membrane</location>
        <topology evidence="1">Single-pass type I membrane protein</topology>
    </subcellularLocation>
</comment>
<evidence type="ECO:0000256" key="15">
    <source>
        <dbReference type="ARBA" id="ARBA00023170"/>
    </source>
</evidence>
<evidence type="ECO:0000259" key="23">
    <source>
        <dbReference type="PROSITE" id="PS50011"/>
    </source>
</evidence>
<keyword evidence="8 22" id="KW-0732">Signal</keyword>
<dbReference type="GO" id="GO:0016020">
    <property type="term" value="C:membrane"/>
    <property type="evidence" value="ECO:0007669"/>
    <property type="project" value="UniProtKB-SubCell"/>
</dbReference>
<keyword evidence="12 19" id="KW-0067">ATP-binding</keyword>
<evidence type="ECO:0000313" key="24">
    <source>
        <dbReference type="EMBL" id="GMH07441.1"/>
    </source>
</evidence>
<dbReference type="Pfam" id="PF00560">
    <property type="entry name" value="LRR_1"/>
    <property type="match status" value="2"/>
</dbReference>
<dbReference type="Gene3D" id="3.80.10.10">
    <property type="entry name" value="Ribonuclease Inhibitor"/>
    <property type="match status" value="2"/>
</dbReference>
<keyword evidence="9" id="KW-0677">Repeat</keyword>
<evidence type="ECO:0000256" key="3">
    <source>
        <dbReference type="ARBA" id="ARBA00012513"/>
    </source>
</evidence>
<evidence type="ECO:0000256" key="21">
    <source>
        <dbReference type="SAM" id="Phobius"/>
    </source>
</evidence>
<evidence type="ECO:0000256" key="7">
    <source>
        <dbReference type="ARBA" id="ARBA00022692"/>
    </source>
</evidence>
<dbReference type="FunFam" id="3.80.10.10:FF:000589">
    <property type="entry name" value="Probable LRR receptor-like serine/threonine-protein kinase At1g06840"/>
    <property type="match status" value="1"/>
</dbReference>
<evidence type="ECO:0000256" key="4">
    <source>
        <dbReference type="ARBA" id="ARBA00022527"/>
    </source>
</evidence>
<dbReference type="SMART" id="SM00220">
    <property type="entry name" value="S_TKc"/>
    <property type="match status" value="1"/>
</dbReference>
<evidence type="ECO:0000313" key="25">
    <source>
        <dbReference type="Proteomes" id="UP001279734"/>
    </source>
</evidence>
<organism evidence="24 25">
    <name type="scientific">Nepenthes gracilis</name>
    <name type="common">Slender pitcher plant</name>
    <dbReference type="NCBI Taxonomy" id="150966"/>
    <lineage>
        <taxon>Eukaryota</taxon>
        <taxon>Viridiplantae</taxon>
        <taxon>Streptophyta</taxon>
        <taxon>Embryophyta</taxon>
        <taxon>Tracheophyta</taxon>
        <taxon>Spermatophyta</taxon>
        <taxon>Magnoliopsida</taxon>
        <taxon>eudicotyledons</taxon>
        <taxon>Gunneridae</taxon>
        <taxon>Pentapetalae</taxon>
        <taxon>Caryophyllales</taxon>
        <taxon>Nepenthaceae</taxon>
        <taxon>Nepenthes</taxon>
    </lineage>
</organism>
<gene>
    <name evidence="24" type="ORF">Nepgr_009281</name>
</gene>